<keyword evidence="3" id="KW-1185">Reference proteome</keyword>
<feature type="compositionally biased region" description="Basic and acidic residues" evidence="1">
    <location>
        <begin position="1"/>
        <end position="11"/>
    </location>
</feature>
<gene>
    <name evidence="2" type="ORF">Tco_1030740</name>
</gene>
<dbReference type="EMBL" id="BQNB010018169">
    <property type="protein sequence ID" value="GJT71454.1"/>
    <property type="molecule type" value="Genomic_DNA"/>
</dbReference>
<sequence>MEEVKGLKMKIETPSGTSPSNSQSSSSKSTKQKTWFGPCNHCGLRNHVSDDFYSKPKCSTCRSTNHLTKEHIEQIAINKTISKLKAQSSMNPLVKKAPMIPKPFKNVNIVDSMTIILITMNTTLDVKYVEILLMNQLTVLRGTPTAGNQGSLTSDPPNPLKSGFTKETNLCKNVYAGLLKEGCMETQKDMAQSIVRESLSPGLLT</sequence>
<evidence type="ECO:0000313" key="3">
    <source>
        <dbReference type="Proteomes" id="UP001151760"/>
    </source>
</evidence>
<reference evidence="2" key="2">
    <citation type="submission" date="2022-01" db="EMBL/GenBank/DDBJ databases">
        <authorList>
            <person name="Yamashiro T."/>
            <person name="Shiraishi A."/>
            <person name="Satake H."/>
            <person name="Nakayama K."/>
        </authorList>
    </citation>
    <scope>NUCLEOTIDE SEQUENCE</scope>
</reference>
<evidence type="ECO:0000313" key="2">
    <source>
        <dbReference type="EMBL" id="GJT71454.1"/>
    </source>
</evidence>
<accession>A0ABQ5G787</accession>
<evidence type="ECO:0000256" key="1">
    <source>
        <dbReference type="SAM" id="MobiDB-lite"/>
    </source>
</evidence>
<reference evidence="2" key="1">
    <citation type="journal article" date="2022" name="Int. J. Mol. Sci.">
        <title>Draft Genome of Tanacetum Coccineum: Genomic Comparison of Closely Related Tanacetum-Family Plants.</title>
        <authorList>
            <person name="Yamashiro T."/>
            <person name="Shiraishi A."/>
            <person name="Nakayama K."/>
            <person name="Satake H."/>
        </authorList>
    </citation>
    <scope>NUCLEOTIDE SEQUENCE</scope>
</reference>
<proteinExistence type="predicted"/>
<feature type="compositionally biased region" description="Low complexity" evidence="1">
    <location>
        <begin position="13"/>
        <end position="30"/>
    </location>
</feature>
<dbReference type="Proteomes" id="UP001151760">
    <property type="component" value="Unassembled WGS sequence"/>
</dbReference>
<name>A0ABQ5G787_9ASTR</name>
<organism evidence="2 3">
    <name type="scientific">Tanacetum coccineum</name>
    <dbReference type="NCBI Taxonomy" id="301880"/>
    <lineage>
        <taxon>Eukaryota</taxon>
        <taxon>Viridiplantae</taxon>
        <taxon>Streptophyta</taxon>
        <taxon>Embryophyta</taxon>
        <taxon>Tracheophyta</taxon>
        <taxon>Spermatophyta</taxon>
        <taxon>Magnoliopsida</taxon>
        <taxon>eudicotyledons</taxon>
        <taxon>Gunneridae</taxon>
        <taxon>Pentapetalae</taxon>
        <taxon>asterids</taxon>
        <taxon>campanulids</taxon>
        <taxon>Asterales</taxon>
        <taxon>Asteraceae</taxon>
        <taxon>Asteroideae</taxon>
        <taxon>Anthemideae</taxon>
        <taxon>Anthemidinae</taxon>
        <taxon>Tanacetum</taxon>
    </lineage>
</organism>
<comment type="caution">
    <text evidence="2">The sequence shown here is derived from an EMBL/GenBank/DDBJ whole genome shotgun (WGS) entry which is preliminary data.</text>
</comment>
<feature type="region of interest" description="Disordered" evidence="1">
    <location>
        <begin position="1"/>
        <end position="30"/>
    </location>
</feature>
<protein>
    <submittedName>
        <fullName evidence="2">Uncharacterized protein</fullName>
    </submittedName>
</protein>